<comment type="caution">
    <text evidence="6">The sequence shown here is derived from an EMBL/GenBank/DDBJ whole genome shotgun (WGS) entry which is preliminary data.</text>
</comment>
<dbReference type="Proteomes" id="UP000077245">
    <property type="component" value="Unassembled WGS sequence"/>
</dbReference>
<dbReference type="PROSITE" id="PS00211">
    <property type="entry name" value="ABC_TRANSPORTER_1"/>
    <property type="match status" value="1"/>
</dbReference>
<evidence type="ECO:0000256" key="4">
    <source>
        <dbReference type="SAM" id="MobiDB-lite"/>
    </source>
</evidence>
<proteinExistence type="predicted"/>
<dbReference type="RefSeq" id="WP_067092819.1">
    <property type="nucleotide sequence ID" value="NZ_LWMV01000232.1"/>
</dbReference>
<dbReference type="STRING" id="49547.MBCUR_19800"/>
<dbReference type="InterPro" id="IPR017871">
    <property type="entry name" value="ABC_transporter-like_CS"/>
</dbReference>
<sequence length="297" mass="34099">MAEIKIKNISKKYETKTSSFEAIANFDLEIKNGEFVSIIGPSGCGKTTLVRILTGLEKPSDGEVLINNKTIDSPSPETGVVFQDYSLFSWMSVYENLYFAIENNNKINKKGKMRKLSKEEIDKSVINHLNLVGLLKFRDKFPKDLSGGMKQRLAISRMFALNSKVFLMDEPFGALDALNRIYMQDFLLELWNKKKQTTVYISHDIEEAILLSDRIVVMTPSPGRIKEIIDIPFKRDKNGRRNRLYLNENIDGIYIKNHIFSLLDEEMKNHLSKQEEEKKSYLSKQEEISLSGGLNED</sequence>
<feature type="compositionally biased region" description="Basic and acidic residues" evidence="4">
    <location>
        <begin position="274"/>
        <end position="287"/>
    </location>
</feature>
<evidence type="ECO:0000256" key="2">
    <source>
        <dbReference type="ARBA" id="ARBA00022741"/>
    </source>
</evidence>
<dbReference type="CDD" id="cd03293">
    <property type="entry name" value="ABC_NrtD_SsuB_transporters"/>
    <property type="match status" value="1"/>
</dbReference>
<keyword evidence="2" id="KW-0547">Nucleotide-binding</keyword>
<keyword evidence="7" id="KW-1185">Reference proteome</keyword>
<dbReference type="OrthoDB" id="10909at2157"/>
<evidence type="ECO:0000313" key="6">
    <source>
        <dbReference type="EMBL" id="KZX09963.1"/>
    </source>
</evidence>
<protein>
    <submittedName>
        <fullName evidence="6">Bicarbonate transport ATP-binding protein CmpD</fullName>
        <ecNumber evidence="6">3.6.3.-</ecNumber>
    </submittedName>
</protein>
<evidence type="ECO:0000256" key="3">
    <source>
        <dbReference type="ARBA" id="ARBA00022840"/>
    </source>
</evidence>
<feature type="domain" description="ABC transporter" evidence="5">
    <location>
        <begin position="4"/>
        <end position="245"/>
    </location>
</feature>
<accession>A0A165YWW4</accession>
<dbReference type="Pfam" id="PF00005">
    <property type="entry name" value="ABC_tran"/>
    <property type="match status" value="1"/>
</dbReference>
<keyword evidence="1" id="KW-0813">Transport</keyword>
<keyword evidence="3 6" id="KW-0067">ATP-binding</keyword>
<evidence type="ECO:0000313" key="7">
    <source>
        <dbReference type="Proteomes" id="UP000077245"/>
    </source>
</evidence>
<dbReference type="GO" id="GO:0016887">
    <property type="term" value="F:ATP hydrolysis activity"/>
    <property type="evidence" value="ECO:0007669"/>
    <property type="project" value="InterPro"/>
</dbReference>
<dbReference type="AlphaFoldDB" id="A0A165YWW4"/>
<dbReference type="GO" id="GO:0005524">
    <property type="term" value="F:ATP binding"/>
    <property type="evidence" value="ECO:0007669"/>
    <property type="project" value="UniProtKB-KW"/>
</dbReference>
<evidence type="ECO:0000256" key="1">
    <source>
        <dbReference type="ARBA" id="ARBA00022448"/>
    </source>
</evidence>
<dbReference type="PATRIC" id="fig|49547.3.peg.2091"/>
<evidence type="ECO:0000259" key="5">
    <source>
        <dbReference type="PROSITE" id="PS50893"/>
    </source>
</evidence>
<dbReference type="EMBL" id="LWMV01000232">
    <property type="protein sequence ID" value="KZX09963.1"/>
    <property type="molecule type" value="Genomic_DNA"/>
</dbReference>
<dbReference type="SUPFAM" id="SSF52540">
    <property type="entry name" value="P-loop containing nucleoside triphosphate hydrolases"/>
    <property type="match status" value="1"/>
</dbReference>
<dbReference type="Gene3D" id="3.40.50.300">
    <property type="entry name" value="P-loop containing nucleotide triphosphate hydrolases"/>
    <property type="match status" value="1"/>
</dbReference>
<dbReference type="InterPro" id="IPR027417">
    <property type="entry name" value="P-loop_NTPase"/>
</dbReference>
<dbReference type="PROSITE" id="PS50893">
    <property type="entry name" value="ABC_TRANSPORTER_2"/>
    <property type="match status" value="1"/>
</dbReference>
<reference evidence="6 7" key="1">
    <citation type="submission" date="2016-04" db="EMBL/GenBank/DDBJ databases">
        <title>Genome sequence of Methanobrevibacter curvatus DSM 11111.</title>
        <authorList>
            <person name="Poehlein A."/>
            <person name="Seedorf H."/>
            <person name="Daniel R."/>
        </authorList>
    </citation>
    <scope>NUCLEOTIDE SEQUENCE [LARGE SCALE GENOMIC DNA]</scope>
    <source>
        <strain evidence="6 7">DSM 11111</strain>
    </source>
</reference>
<keyword evidence="6" id="KW-0378">Hydrolase</keyword>
<dbReference type="PANTHER" id="PTHR42788:SF13">
    <property type="entry name" value="ALIPHATIC SULFONATES IMPORT ATP-BINDING PROTEIN SSUB"/>
    <property type="match status" value="1"/>
</dbReference>
<dbReference type="InterPro" id="IPR003439">
    <property type="entry name" value="ABC_transporter-like_ATP-bd"/>
</dbReference>
<dbReference type="SMART" id="SM00382">
    <property type="entry name" value="AAA"/>
    <property type="match status" value="1"/>
</dbReference>
<name>A0A165YWW4_9EURY</name>
<organism evidence="6 7">
    <name type="scientific">Methanobrevibacter curvatus</name>
    <dbReference type="NCBI Taxonomy" id="49547"/>
    <lineage>
        <taxon>Archaea</taxon>
        <taxon>Methanobacteriati</taxon>
        <taxon>Methanobacteriota</taxon>
        <taxon>Methanomada group</taxon>
        <taxon>Methanobacteria</taxon>
        <taxon>Methanobacteriales</taxon>
        <taxon>Methanobacteriaceae</taxon>
        <taxon>Methanobrevibacter</taxon>
    </lineage>
</organism>
<dbReference type="InterPro" id="IPR050166">
    <property type="entry name" value="ABC_transporter_ATP-bind"/>
</dbReference>
<dbReference type="EC" id="3.6.3.-" evidence="6"/>
<dbReference type="InterPro" id="IPR003593">
    <property type="entry name" value="AAA+_ATPase"/>
</dbReference>
<gene>
    <name evidence="6" type="primary">cmpD_2</name>
    <name evidence="6" type="ORF">MBCUR_19800</name>
</gene>
<dbReference type="PANTHER" id="PTHR42788">
    <property type="entry name" value="TAURINE IMPORT ATP-BINDING PROTEIN-RELATED"/>
    <property type="match status" value="1"/>
</dbReference>
<feature type="region of interest" description="Disordered" evidence="4">
    <location>
        <begin position="274"/>
        <end position="297"/>
    </location>
</feature>